<dbReference type="Proteomes" id="UP001159427">
    <property type="component" value="Unassembled WGS sequence"/>
</dbReference>
<evidence type="ECO:0000313" key="5">
    <source>
        <dbReference type="Proteomes" id="UP001159427"/>
    </source>
</evidence>
<dbReference type="EMBL" id="CALNXI010000571">
    <property type="protein sequence ID" value="CAH3029429.1"/>
    <property type="molecule type" value="Genomic_DNA"/>
</dbReference>
<protein>
    <submittedName>
        <fullName evidence="4">Uncharacterized protein</fullName>
    </submittedName>
</protein>
<comment type="caution">
    <text evidence="4">The sequence shown here is derived from an EMBL/GenBank/DDBJ whole genome shotgun (WGS) entry which is preliminary data.</text>
</comment>
<dbReference type="SUPFAM" id="SSF48065">
    <property type="entry name" value="DBL homology domain (DH-domain)"/>
    <property type="match status" value="1"/>
</dbReference>
<name>A0ABN8MIP0_9CNID</name>
<evidence type="ECO:0000313" key="4">
    <source>
        <dbReference type="EMBL" id="CAH3029429.1"/>
    </source>
</evidence>
<feature type="domain" description="DH" evidence="3">
    <location>
        <begin position="49"/>
        <end position="224"/>
    </location>
</feature>
<feature type="domain" description="PH" evidence="2">
    <location>
        <begin position="255"/>
        <end position="362"/>
    </location>
</feature>
<dbReference type="PANTHER" id="PTHR12673">
    <property type="entry name" value="FACIOGENITAL DYSPLASIA PROTEIN"/>
    <property type="match status" value="1"/>
</dbReference>
<dbReference type="SMART" id="SM00325">
    <property type="entry name" value="RhoGEF"/>
    <property type="match status" value="1"/>
</dbReference>
<dbReference type="Gene3D" id="2.30.29.30">
    <property type="entry name" value="Pleckstrin-homology domain (PH domain)/Phosphotyrosine-binding domain (PTB)"/>
    <property type="match status" value="1"/>
</dbReference>
<dbReference type="InterPro" id="IPR000219">
    <property type="entry name" value="DH_dom"/>
</dbReference>
<proteinExistence type="predicted"/>
<evidence type="ECO:0000259" key="3">
    <source>
        <dbReference type="PROSITE" id="PS50010"/>
    </source>
</evidence>
<dbReference type="Pfam" id="PF00621">
    <property type="entry name" value="RhoGEF"/>
    <property type="match status" value="1"/>
</dbReference>
<gene>
    <name evidence="4" type="ORF">PEVE_00036157</name>
</gene>
<dbReference type="CDD" id="cd00160">
    <property type="entry name" value="RhoGEF"/>
    <property type="match status" value="1"/>
</dbReference>
<dbReference type="SMART" id="SM00233">
    <property type="entry name" value="PH"/>
    <property type="match status" value="1"/>
</dbReference>
<dbReference type="Gene3D" id="1.20.900.10">
    <property type="entry name" value="Dbl homology (DH) domain"/>
    <property type="match status" value="1"/>
</dbReference>
<reference evidence="4 5" key="1">
    <citation type="submission" date="2022-05" db="EMBL/GenBank/DDBJ databases">
        <authorList>
            <consortium name="Genoscope - CEA"/>
            <person name="William W."/>
        </authorList>
    </citation>
    <scope>NUCLEOTIDE SEQUENCE [LARGE SCALE GENOMIC DNA]</scope>
</reference>
<sequence>MASLNGNGSPFRPKLHNAKKFLSLQLSQTSQAISAEFNHMLRTQTLARKRKKVISEIFATEKTYQEHLHAITSLFLEPLHVACILPQNTINTIFSNVEAIQAVNRELLSHMETQGLGDAFLALAPFIKLYSTYANNFAKAQSELQEWEKKNNDFATFKKAQEMRTECKGLNLGALLITPVQRVPRYKLLLESLLNKTPRDHPDFDKLQEATVEINKVAHHINENIRQRENFQKMLSIQNALTGEGAPKILAPGRLFIREGPLLKVCSRGSQERMFFLFSDILIYAKISGSVEKEQSSYLCRRVLPLIDCELEQVLGGSTENEDTSGAGALFKITCKDKSLLLYSKSKMEAVNWFNCIRDAISNLKTCRASLRKPKDFELPKRSTPLTRSAAKKARLGLSLIRQDSGAECSSPAVCIKDSLYPLRKEMLNKSITPWSSKTKARKPIGSGTPIRRPNTRTRSKETVINSPWIKTETNTTACASSLTEQGEWNQNNSEEATSTGETVAETANNQDMTAGHNGVRTRAQKRKMSFKENREVELFSPKGAKKRCLRPKLEVSCVQAVRSPLQSVYDQVKHTPAKLRKTTYVVNEEDPMQSTTCAVM</sequence>
<dbReference type="PROSITE" id="PS50003">
    <property type="entry name" value="PH_DOMAIN"/>
    <property type="match status" value="1"/>
</dbReference>
<dbReference type="InterPro" id="IPR001849">
    <property type="entry name" value="PH_domain"/>
</dbReference>
<feature type="compositionally biased region" description="Polar residues" evidence="1">
    <location>
        <begin position="483"/>
        <end position="513"/>
    </location>
</feature>
<dbReference type="PROSITE" id="PS50010">
    <property type="entry name" value="DH_2"/>
    <property type="match status" value="1"/>
</dbReference>
<feature type="region of interest" description="Disordered" evidence="1">
    <location>
        <begin position="483"/>
        <end position="530"/>
    </location>
</feature>
<dbReference type="InterPro" id="IPR011993">
    <property type="entry name" value="PH-like_dom_sf"/>
</dbReference>
<dbReference type="InterPro" id="IPR035899">
    <property type="entry name" value="DBL_dom_sf"/>
</dbReference>
<dbReference type="Pfam" id="PF00169">
    <property type="entry name" value="PH"/>
    <property type="match status" value="1"/>
</dbReference>
<organism evidence="4 5">
    <name type="scientific">Porites evermanni</name>
    <dbReference type="NCBI Taxonomy" id="104178"/>
    <lineage>
        <taxon>Eukaryota</taxon>
        <taxon>Metazoa</taxon>
        <taxon>Cnidaria</taxon>
        <taxon>Anthozoa</taxon>
        <taxon>Hexacorallia</taxon>
        <taxon>Scleractinia</taxon>
        <taxon>Fungiina</taxon>
        <taxon>Poritidae</taxon>
        <taxon>Porites</taxon>
    </lineage>
</organism>
<feature type="region of interest" description="Disordered" evidence="1">
    <location>
        <begin position="436"/>
        <end position="462"/>
    </location>
</feature>
<dbReference type="SUPFAM" id="SSF50729">
    <property type="entry name" value="PH domain-like"/>
    <property type="match status" value="1"/>
</dbReference>
<dbReference type="InterPro" id="IPR051092">
    <property type="entry name" value="FYVE_RhoGEF_PH"/>
</dbReference>
<evidence type="ECO:0000256" key="1">
    <source>
        <dbReference type="SAM" id="MobiDB-lite"/>
    </source>
</evidence>
<accession>A0ABN8MIP0</accession>
<keyword evidence="5" id="KW-1185">Reference proteome</keyword>
<evidence type="ECO:0000259" key="2">
    <source>
        <dbReference type="PROSITE" id="PS50003"/>
    </source>
</evidence>
<dbReference type="PANTHER" id="PTHR12673:SF159">
    <property type="entry name" value="LD03170P"/>
    <property type="match status" value="1"/>
</dbReference>